<feature type="region of interest" description="Disordered" evidence="1">
    <location>
        <begin position="1"/>
        <end position="64"/>
    </location>
</feature>
<protein>
    <submittedName>
        <fullName evidence="3">Uncharacterized protein</fullName>
    </submittedName>
</protein>
<reference evidence="3" key="1">
    <citation type="submission" date="2022-11" db="UniProtKB">
        <authorList>
            <consortium name="WormBaseParasite"/>
        </authorList>
    </citation>
    <scope>IDENTIFICATION</scope>
</reference>
<dbReference type="Proteomes" id="UP000887577">
    <property type="component" value="Unplaced"/>
</dbReference>
<keyword evidence="2" id="KW-1185">Reference proteome</keyword>
<organism evidence="2 3">
    <name type="scientific">Panagrolaimus superbus</name>
    <dbReference type="NCBI Taxonomy" id="310955"/>
    <lineage>
        <taxon>Eukaryota</taxon>
        <taxon>Metazoa</taxon>
        <taxon>Ecdysozoa</taxon>
        <taxon>Nematoda</taxon>
        <taxon>Chromadorea</taxon>
        <taxon>Rhabditida</taxon>
        <taxon>Tylenchina</taxon>
        <taxon>Panagrolaimomorpha</taxon>
        <taxon>Panagrolaimoidea</taxon>
        <taxon>Panagrolaimidae</taxon>
        <taxon>Panagrolaimus</taxon>
    </lineage>
</organism>
<dbReference type="AlphaFoldDB" id="A0A914XYT6"/>
<proteinExistence type="predicted"/>
<evidence type="ECO:0000256" key="1">
    <source>
        <dbReference type="SAM" id="MobiDB-lite"/>
    </source>
</evidence>
<evidence type="ECO:0000313" key="2">
    <source>
        <dbReference type="Proteomes" id="UP000887577"/>
    </source>
</evidence>
<dbReference type="WBParaSite" id="PSU_v2.g12112.t1">
    <property type="protein sequence ID" value="PSU_v2.g12112.t1"/>
    <property type="gene ID" value="PSU_v2.g12112"/>
</dbReference>
<accession>A0A914XYT6</accession>
<sequence>MARDTKPKKTAGRGVSVSDVRRKKPSRKGGRDDDTKTKGGGNSDKVAAESLKTRQMQSSKEFEGTETCRLNFKTNPAALDRDRPLSRLQLQRFEEFTRDAVTKGLCSHRYYKKCI</sequence>
<evidence type="ECO:0000313" key="3">
    <source>
        <dbReference type="WBParaSite" id="PSU_v2.g12112.t1"/>
    </source>
</evidence>
<name>A0A914XYT6_9BILA</name>